<keyword evidence="3" id="KW-1185">Reference proteome</keyword>
<dbReference type="EMBL" id="CP009961">
    <property type="protein sequence ID" value="AKG38446.1"/>
    <property type="molecule type" value="Genomic_DNA"/>
</dbReference>
<feature type="transmembrane region" description="Helical" evidence="1">
    <location>
        <begin position="112"/>
        <end position="132"/>
    </location>
</feature>
<gene>
    <name evidence="2" type="ORF">MA03_02980</name>
</gene>
<keyword evidence="1" id="KW-0812">Transmembrane</keyword>
<dbReference type="RefSeq" id="WP_052883853.1">
    <property type="nucleotide sequence ID" value="NZ_CP009961.1"/>
</dbReference>
<feature type="transmembrane region" description="Helical" evidence="1">
    <location>
        <begin position="65"/>
        <end position="84"/>
    </location>
</feature>
<dbReference type="Gene3D" id="1.20.120.1220">
    <property type="match status" value="1"/>
</dbReference>
<reference evidence="2 3" key="1">
    <citation type="journal article" date="2015" name="Stand. Genomic Sci.">
        <title>Complete genome sequence of and proposal of Thermofilum uzonense sp. nov. a novel hyperthermophilic crenarchaeon and emended description of the genus Thermofilum.</title>
        <authorList>
            <person name="Toshchakov S.V."/>
            <person name="Korzhenkov A.A."/>
            <person name="Samarov N.I."/>
            <person name="Mazunin I.O."/>
            <person name="Mozhey O.I."/>
            <person name="Shmyr I.S."/>
            <person name="Derbikova K.S."/>
            <person name="Taranov E.A."/>
            <person name="Dominova I.N."/>
            <person name="Bonch-Osmolovskaya E.A."/>
            <person name="Patrushev M.V."/>
            <person name="Podosokorskaya O.A."/>
            <person name="Kublanov I.V."/>
        </authorList>
    </citation>
    <scope>NUCLEOTIDE SEQUENCE [LARGE SCALE GENOMIC DNA]</scope>
    <source>
        <strain evidence="2 3">1807-2</strain>
    </source>
</reference>
<dbReference type="GeneID" id="25401161"/>
<dbReference type="AlphaFoldDB" id="A0A0F7CKY0"/>
<dbReference type="STRING" id="1550241.MA03_02980"/>
<keyword evidence="1" id="KW-0472">Membrane</keyword>
<dbReference type="Proteomes" id="UP000067434">
    <property type="component" value="Chromosome"/>
</dbReference>
<keyword evidence="1" id="KW-1133">Transmembrane helix</keyword>
<feature type="transmembrane region" description="Helical" evidence="1">
    <location>
        <begin position="91"/>
        <end position="106"/>
    </location>
</feature>
<proteinExistence type="predicted"/>
<feature type="transmembrane region" description="Helical" evidence="1">
    <location>
        <begin position="40"/>
        <end position="59"/>
    </location>
</feature>
<accession>A0A0F7CKY0</accession>
<organism evidence="2 3">
    <name type="scientific">Infirmifilum uzonense</name>
    <dbReference type="NCBI Taxonomy" id="1550241"/>
    <lineage>
        <taxon>Archaea</taxon>
        <taxon>Thermoproteota</taxon>
        <taxon>Thermoprotei</taxon>
        <taxon>Thermofilales</taxon>
        <taxon>Thermofilaceae</taxon>
        <taxon>Infirmifilum</taxon>
    </lineage>
</organism>
<feature type="transmembrane region" description="Helical" evidence="1">
    <location>
        <begin position="6"/>
        <end position="28"/>
    </location>
</feature>
<dbReference type="HOGENOM" id="CLU_1318592_0_0_2"/>
<feature type="transmembrane region" description="Helical" evidence="1">
    <location>
        <begin position="186"/>
        <end position="206"/>
    </location>
</feature>
<dbReference type="KEGG" id="thf:MA03_02980"/>
<evidence type="ECO:0000313" key="3">
    <source>
        <dbReference type="Proteomes" id="UP000067434"/>
    </source>
</evidence>
<evidence type="ECO:0000313" key="2">
    <source>
        <dbReference type="EMBL" id="AKG38446.1"/>
    </source>
</evidence>
<sequence>MWDAYPPALQIPSIALARLVLMFILLIAGIQDYKARKINGLPVITGLLLNILFAILTLTDPRYTPLIPLYALQLAVAVPVILVARITMGPGDVLILLLLFTGYFPISTTPWLYMEILAALTILTFHILARLIGNYPIMSKLFPYRTPLSKANLAIFAVYVTEEEFRKFYNLGDPAYRIGKGILTSYPYPFVTYLAIACIFIFPIIAPY</sequence>
<protein>
    <submittedName>
        <fullName evidence="2">Uncharacterized protein</fullName>
    </submittedName>
</protein>
<evidence type="ECO:0000256" key="1">
    <source>
        <dbReference type="SAM" id="Phobius"/>
    </source>
</evidence>
<name>A0A0F7CKY0_9CREN</name>
<dbReference type="PATRIC" id="fig|1550241.5.peg.634"/>